<evidence type="ECO:0000256" key="1">
    <source>
        <dbReference type="SAM" id="SignalP"/>
    </source>
</evidence>
<evidence type="ECO:0000313" key="2">
    <source>
        <dbReference type="EMBL" id="TFW71422.1"/>
    </source>
</evidence>
<protein>
    <submittedName>
        <fullName evidence="2">Uncharacterized protein</fullName>
    </submittedName>
</protein>
<accession>A0A4Y9VRE3</accession>
<name>A0A4Y9VRE3_9PROT</name>
<sequence length="155" mass="16732">MKRAILTSLLITISTIQIAEAKPNFVGVNYSGTYSCKGNNSKVGDYQVLAKLTLNRAASRGSIGIYDFALETENSFTYKGKAVANANKIAFNLSMSEVSSAEFSTGIANISKNPAGKYAYTNHYYEVDSNVGTYGKETCVMQKSAQSNKKLPKPA</sequence>
<feature type="chain" id="PRO_5021326777" evidence="1">
    <location>
        <begin position="22"/>
        <end position="155"/>
    </location>
</feature>
<dbReference type="AlphaFoldDB" id="A0A4Y9VRE3"/>
<feature type="signal peptide" evidence="1">
    <location>
        <begin position="1"/>
        <end position="21"/>
    </location>
</feature>
<organism evidence="2 3">
    <name type="scientific">Methylotenera oryzisoli</name>
    <dbReference type="NCBI Taxonomy" id="2080758"/>
    <lineage>
        <taxon>Bacteria</taxon>
        <taxon>Pseudomonadati</taxon>
        <taxon>Pseudomonadota</taxon>
        <taxon>Betaproteobacteria</taxon>
        <taxon>Nitrosomonadales</taxon>
        <taxon>Methylophilaceae</taxon>
        <taxon>Methylotenera</taxon>
    </lineage>
</organism>
<dbReference type="Proteomes" id="UP000297706">
    <property type="component" value="Unassembled WGS sequence"/>
</dbReference>
<comment type="caution">
    <text evidence="2">The sequence shown here is derived from an EMBL/GenBank/DDBJ whole genome shotgun (WGS) entry which is preliminary data.</text>
</comment>
<keyword evidence="3" id="KW-1185">Reference proteome</keyword>
<gene>
    <name evidence="2" type="ORF">C3Y98_04775</name>
</gene>
<dbReference type="RefSeq" id="WP_135276969.1">
    <property type="nucleotide sequence ID" value="NZ_PQVH01000008.1"/>
</dbReference>
<dbReference type="EMBL" id="PQVH01000008">
    <property type="protein sequence ID" value="TFW71422.1"/>
    <property type="molecule type" value="Genomic_DNA"/>
</dbReference>
<keyword evidence="1" id="KW-0732">Signal</keyword>
<reference evidence="2 3" key="1">
    <citation type="submission" date="2018-02" db="EMBL/GenBank/DDBJ databases">
        <title>A novel lanthanide dependent methylotroph, Methylotenera sp. La3113.</title>
        <authorList>
            <person name="Lv H."/>
            <person name="Tani A."/>
        </authorList>
    </citation>
    <scope>NUCLEOTIDE SEQUENCE [LARGE SCALE GENOMIC DNA]</scope>
    <source>
        <strain evidence="2 3">La3113</strain>
    </source>
</reference>
<evidence type="ECO:0000313" key="3">
    <source>
        <dbReference type="Proteomes" id="UP000297706"/>
    </source>
</evidence>
<dbReference type="OrthoDB" id="8536566at2"/>
<proteinExistence type="predicted"/>